<name>A0A2P6SED5_ROSCH</name>
<comment type="cofactor">
    <cofactor evidence="13">
        <name>Fe(2+)</name>
        <dbReference type="ChEBI" id="CHEBI:29033"/>
    </cofactor>
</comment>
<evidence type="ECO:0000256" key="3">
    <source>
        <dbReference type="ARBA" id="ARBA00009295"/>
    </source>
</evidence>
<keyword evidence="9" id="KW-0408">Iron</keyword>
<keyword evidence="10" id="KW-0443">Lipid metabolism</keyword>
<evidence type="ECO:0000256" key="14">
    <source>
        <dbReference type="SAM" id="Phobius"/>
    </source>
</evidence>
<keyword evidence="8 13" id="KW-0560">Oxidoreductase</keyword>
<evidence type="ECO:0000313" key="16">
    <source>
        <dbReference type="EMBL" id="PRQ57023.1"/>
    </source>
</evidence>
<evidence type="ECO:0000256" key="12">
    <source>
        <dbReference type="ARBA" id="ARBA00023160"/>
    </source>
</evidence>
<evidence type="ECO:0000256" key="13">
    <source>
        <dbReference type="RuleBase" id="RU000581"/>
    </source>
</evidence>
<comment type="similarity">
    <text evidence="3 13">Belongs to the fatty acid desaturase type 1 family.</text>
</comment>
<keyword evidence="11 14" id="KW-0472">Membrane</keyword>
<evidence type="ECO:0000256" key="10">
    <source>
        <dbReference type="ARBA" id="ARBA00023098"/>
    </source>
</evidence>
<dbReference type="Gramene" id="PRQ57023">
    <property type="protein sequence ID" value="PRQ57023"/>
    <property type="gene ID" value="RchiOBHm_Chr1g0343721"/>
</dbReference>
<dbReference type="InterPro" id="IPR015876">
    <property type="entry name" value="Acyl-CoA_DS"/>
</dbReference>
<comment type="domain">
    <text evidence="13">The histidine box domains are involved in binding the catalytic metal ions.</text>
</comment>
<comment type="caution">
    <text evidence="16">The sequence shown here is derived from an EMBL/GenBank/DDBJ whole genome shotgun (WGS) entry which is preliminary data.</text>
</comment>
<evidence type="ECO:0000256" key="7">
    <source>
        <dbReference type="ARBA" id="ARBA00022989"/>
    </source>
</evidence>
<dbReference type="PANTHER" id="PTHR11351:SF31">
    <property type="entry name" value="DESATURASE 1, ISOFORM A-RELATED"/>
    <property type="match status" value="1"/>
</dbReference>
<dbReference type="CDD" id="cd03505">
    <property type="entry name" value="Delta9-FADS-like"/>
    <property type="match status" value="1"/>
</dbReference>
<evidence type="ECO:0000256" key="5">
    <source>
        <dbReference type="ARBA" id="ARBA00022692"/>
    </source>
</evidence>
<evidence type="ECO:0000256" key="6">
    <source>
        <dbReference type="ARBA" id="ARBA00022832"/>
    </source>
</evidence>
<sequence>MVVQHHGIILKNTIYCGMQEHKLLHSFESDSTKLVCKMPSRLINWQVQFFGREWDFMDLYHITLFLGVPFLCLLAPFQFTWGALWVAISLYLVSGMGVTISYHRNLAHQSFKVPKWLEYSLAYCAVLSLQGSPLEWVSSHRYHHQFTDKLRDPHSPTKGFWFSHVNWAFDYHSRFGSYDGQLMKNVGDLECQLYYRFLHYTYFLHSVLLGVALYVAGGLPFVVWGMGVRVVVVSQITFSINSICHTWGKQIWDTGDASKNNWLFGLLAFGEGWHNNHHAFEYSARQGLEQWQIDTSWYVIKFFQVVGLATNVKLPTEIQKKRKALAKNSIMKDK</sequence>
<dbReference type="Proteomes" id="UP000238479">
    <property type="component" value="Chromosome 1"/>
</dbReference>
<gene>
    <name evidence="16" type="ORF">RchiOBHm_Chr1g0343721</name>
</gene>
<dbReference type="GO" id="GO:0016717">
    <property type="term" value="F:oxidoreductase activity, acting on paired donors, with oxidation of a pair of donors resulting in the reduction of molecular oxygen to two molecules of water"/>
    <property type="evidence" value="ECO:0007669"/>
    <property type="project" value="InterPro"/>
</dbReference>
<keyword evidence="6" id="KW-0276">Fatty acid metabolism</keyword>
<evidence type="ECO:0000256" key="11">
    <source>
        <dbReference type="ARBA" id="ARBA00023136"/>
    </source>
</evidence>
<dbReference type="PANTHER" id="PTHR11351">
    <property type="entry name" value="ACYL-COA DESATURASE"/>
    <property type="match status" value="1"/>
</dbReference>
<keyword evidence="5 13" id="KW-0812">Transmembrane</keyword>
<keyword evidence="12 13" id="KW-0275">Fatty acid biosynthesis</keyword>
<reference evidence="16 17" key="1">
    <citation type="journal article" date="2018" name="Nat. Genet.">
        <title>The Rosa genome provides new insights in the design of modern roses.</title>
        <authorList>
            <person name="Bendahmane M."/>
        </authorList>
    </citation>
    <scope>NUCLEOTIDE SEQUENCE [LARGE SCALE GENOMIC DNA]</scope>
    <source>
        <strain evidence="17">cv. Old Blush</strain>
    </source>
</reference>
<evidence type="ECO:0000256" key="4">
    <source>
        <dbReference type="ARBA" id="ARBA00022516"/>
    </source>
</evidence>
<feature type="transmembrane region" description="Helical" evidence="14">
    <location>
        <begin position="202"/>
        <end position="226"/>
    </location>
</feature>
<feature type="transmembrane region" description="Helical" evidence="14">
    <location>
        <begin position="83"/>
        <end position="102"/>
    </location>
</feature>
<feature type="transmembrane region" description="Helical" evidence="14">
    <location>
        <begin position="59"/>
        <end position="77"/>
    </location>
</feature>
<feature type="domain" description="Fatty acid desaturase" evidence="15">
    <location>
        <begin position="80"/>
        <end position="282"/>
    </location>
</feature>
<dbReference type="EMBL" id="PDCK01000039">
    <property type="protein sequence ID" value="PRQ57023.1"/>
    <property type="molecule type" value="Genomic_DNA"/>
</dbReference>
<accession>A0A2P6SED5</accession>
<evidence type="ECO:0000256" key="2">
    <source>
        <dbReference type="ARBA" id="ARBA00005189"/>
    </source>
</evidence>
<dbReference type="Pfam" id="PF00487">
    <property type="entry name" value="FA_desaturase"/>
    <property type="match status" value="1"/>
</dbReference>
<protein>
    <submittedName>
        <fullName evidence="16">Putative acyl-CoA desaturase</fullName>
    </submittedName>
</protein>
<dbReference type="GO" id="GO:0042761">
    <property type="term" value="P:very long-chain fatty acid biosynthetic process"/>
    <property type="evidence" value="ECO:0007669"/>
    <property type="project" value="TreeGrafter"/>
</dbReference>
<evidence type="ECO:0000256" key="9">
    <source>
        <dbReference type="ARBA" id="ARBA00023004"/>
    </source>
</evidence>
<dbReference type="PRINTS" id="PR00075">
    <property type="entry name" value="FACDDSATRASE"/>
</dbReference>
<organism evidence="16 17">
    <name type="scientific">Rosa chinensis</name>
    <name type="common">China rose</name>
    <dbReference type="NCBI Taxonomy" id="74649"/>
    <lineage>
        <taxon>Eukaryota</taxon>
        <taxon>Viridiplantae</taxon>
        <taxon>Streptophyta</taxon>
        <taxon>Embryophyta</taxon>
        <taxon>Tracheophyta</taxon>
        <taxon>Spermatophyta</taxon>
        <taxon>Magnoliopsida</taxon>
        <taxon>eudicotyledons</taxon>
        <taxon>Gunneridae</taxon>
        <taxon>Pentapetalae</taxon>
        <taxon>rosids</taxon>
        <taxon>fabids</taxon>
        <taxon>Rosales</taxon>
        <taxon>Rosaceae</taxon>
        <taxon>Rosoideae</taxon>
        <taxon>Rosoideae incertae sedis</taxon>
        <taxon>Rosa</taxon>
    </lineage>
</organism>
<proteinExistence type="inferred from homology"/>
<keyword evidence="4 13" id="KW-0444">Lipid biosynthesis</keyword>
<comment type="pathway">
    <text evidence="2">Lipid metabolism.</text>
</comment>
<keyword evidence="7 14" id="KW-1133">Transmembrane helix</keyword>
<dbReference type="AlphaFoldDB" id="A0A2P6SED5"/>
<comment type="subcellular location">
    <subcellularLocation>
        <location evidence="1">Membrane</location>
        <topology evidence="1">Multi-pass membrane protein</topology>
    </subcellularLocation>
</comment>
<evidence type="ECO:0000256" key="1">
    <source>
        <dbReference type="ARBA" id="ARBA00004141"/>
    </source>
</evidence>
<evidence type="ECO:0000259" key="15">
    <source>
        <dbReference type="Pfam" id="PF00487"/>
    </source>
</evidence>
<dbReference type="InterPro" id="IPR005804">
    <property type="entry name" value="FA_desaturase_dom"/>
</dbReference>
<keyword evidence="17" id="KW-1185">Reference proteome</keyword>
<dbReference type="GO" id="GO:0005789">
    <property type="term" value="C:endoplasmic reticulum membrane"/>
    <property type="evidence" value="ECO:0007669"/>
    <property type="project" value="TreeGrafter"/>
</dbReference>
<evidence type="ECO:0000313" key="17">
    <source>
        <dbReference type="Proteomes" id="UP000238479"/>
    </source>
</evidence>
<evidence type="ECO:0000256" key="8">
    <source>
        <dbReference type="ARBA" id="ARBA00023002"/>
    </source>
</evidence>